<keyword evidence="2" id="KW-1185">Reference proteome</keyword>
<sequence>MTDERCPGCDGELRMLGFLLCLRAEDQKRVCRTPAWCPRCDRAWFRWADRPDDALEEDTAVPPGFYRRMARR</sequence>
<dbReference type="Proteomes" id="UP000676967">
    <property type="component" value="Chromosome"/>
</dbReference>
<name>A0ABM7M5N9_9ACTN</name>
<protein>
    <submittedName>
        <fullName evidence="1">Uncharacterized protein</fullName>
    </submittedName>
</protein>
<proteinExistence type="predicted"/>
<dbReference type="RefSeq" id="WP_189331494.1">
    <property type="nucleotide sequence ID" value="NZ_AP023356.1"/>
</dbReference>
<accession>A0ABM7M5N9</accession>
<gene>
    <name evidence="1" type="ORF">Aiant_76180</name>
</gene>
<evidence type="ECO:0000313" key="2">
    <source>
        <dbReference type="Proteomes" id="UP000676967"/>
    </source>
</evidence>
<evidence type="ECO:0000313" key="1">
    <source>
        <dbReference type="EMBL" id="BCJ46961.1"/>
    </source>
</evidence>
<reference evidence="1 2" key="1">
    <citation type="submission" date="2020-08" db="EMBL/GenBank/DDBJ databases">
        <title>Whole genome shotgun sequence of Actinoplanes ianthinogenes NBRC 13996.</title>
        <authorList>
            <person name="Komaki H."/>
            <person name="Tamura T."/>
        </authorList>
    </citation>
    <scope>NUCLEOTIDE SEQUENCE [LARGE SCALE GENOMIC DNA]</scope>
    <source>
        <strain evidence="1 2">NBRC 13996</strain>
    </source>
</reference>
<organism evidence="1 2">
    <name type="scientific">Actinoplanes ianthinogenes</name>
    <dbReference type="NCBI Taxonomy" id="122358"/>
    <lineage>
        <taxon>Bacteria</taxon>
        <taxon>Bacillati</taxon>
        <taxon>Actinomycetota</taxon>
        <taxon>Actinomycetes</taxon>
        <taxon>Micromonosporales</taxon>
        <taxon>Micromonosporaceae</taxon>
        <taxon>Actinoplanes</taxon>
    </lineage>
</organism>
<dbReference type="EMBL" id="AP023356">
    <property type="protein sequence ID" value="BCJ46961.1"/>
    <property type="molecule type" value="Genomic_DNA"/>
</dbReference>